<dbReference type="InterPro" id="IPR036291">
    <property type="entry name" value="NAD(P)-bd_dom_sf"/>
</dbReference>
<evidence type="ECO:0000313" key="3">
    <source>
        <dbReference type="EMBL" id="MFC4989219.1"/>
    </source>
</evidence>
<evidence type="ECO:0000313" key="4">
    <source>
        <dbReference type="Proteomes" id="UP001595925"/>
    </source>
</evidence>
<comment type="caution">
    <text evidence="3">The sequence shown here is derived from an EMBL/GenBank/DDBJ whole genome shotgun (WGS) entry which is preliminary data.</text>
</comment>
<evidence type="ECO:0000259" key="1">
    <source>
        <dbReference type="Pfam" id="PF01408"/>
    </source>
</evidence>
<feature type="domain" description="GFO/IDH/MocA-like oxidoreductase" evidence="2">
    <location>
        <begin position="154"/>
        <end position="279"/>
    </location>
</feature>
<dbReference type="InterPro" id="IPR055170">
    <property type="entry name" value="GFO_IDH_MocA-like_dom"/>
</dbReference>
<name>A0ABD5QHY5_9EURY</name>
<proteinExistence type="predicted"/>
<dbReference type="PANTHER" id="PTHR43377">
    <property type="entry name" value="BILIVERDIN REDUCTASE A"/>
    <property type="match status" value="1"/>
</dbReference>
<dbReference type="Pfam" id="PF01408">
    <property type="entry name" value="GFO_IDH_MocA"/>
    <property type="match status" value="1"/>
</dbReference>
<protein>
    <submittedName>
        <fullName evidence="3">D-xylose 1-dehydrogenase Gfo6</fullName>
        <ecNumber evidence="3">1.1.1.424</ecNumber>
    </submittedName>
</protein>
<reference evidence="3 4" key="1">
    <citation type="journal article" date="2019" name="Int. J. Syst. Evol. Microbiol.">
        <title>The Global Catalogue of Microorganisms (GCM) 10K type strain sequencing project: providing services to taxonomists for standard genome sequencing and annotation.</title>
        <authorList>
            <consortium name="The Broad Institute Genomics Platform"/>
            <consortium name="The Broad Institute Genome Sequencing Center for Infectious Disease"/>
            <person name="Wu L."/>
            <person name="Ma J."/>
        </authorList>
    </citation>
    <scope>NUCLEOTIDE SEQUENCE [LARGE SCALE GENOMIC DNA]</scope>
    <source>
        <strain evidence="3 4">CGMCC 1.15824</strain>
    </source>
</reference>
<sequence>MTIADYLDDFEERDWQTTAHGTVRFAVIGLGWWTVDRTIPALLDSELCDITVAVSGSTDKANDVVDRFEPITHGITYDEFHHGAASDAYDAIYICSPNALHLPYAETAADLGKAIFCEKPMEASVERAERMVDVASDDDVPLLVGYRMHTEPAIRRARELIRDGTIGRPVVALGNNTQSLIDINDDPDQWRLNPDLVGSGVSVTDIGIYPLNTARFLLDADPLTAQAQMDSTHEFFADVPDERTAFTLSMDDGTFLASTASQNAQSSTSLRIVGTDGEIYVEPAFHMETELRLTRDETTVDLSTPQVDQMTEILTYFADRILSGEAIGPDGDHGLVDVRVIEAIYEAAESDQTVTIQ</sequence>
<dbReference type="EC" id="1.1.1.424" evidence="3"/>
<dbReference type="GO" id="GO:0016491">
    <property type="term" value="F:oxidoreductase activity"/>
    <property type="evidence" value="ECO:0007669"/>
    <property type="project" value="UniProtKB-KW"/>
</dbReference>
<feature type="domain" description="Gfo/Idh/MocA-like oxidoreductase N-terminal" evidence="1">
    <location>
        <begin position="23"/>
        <end position="146"/>
    </location>
</feature>
<dbReference type="InterPro" id="IPR000683">
    <property type="entry name" value="Gfo/Idh/MocA-like_OxRdtase_N"/>
</dbReference>
<dbReference type="Gene3D" id="3.30.360.10">
    <property type="entry name" value="Dihydrodipicolinate Reductase, domain 2"/>
    <property type="match status" value="1"/>
</dbReference>
<dbReference type="PANTHER" id="PTHR43377:SF1">
    <property type="entry name" value="BILIVERDIN REDUCTASE A"/>
    <property type="match status" value="1"/>
</dbReference>
<organism evidence="3 4">
    <name type="scientific">Saliphagus infecundisoli</name>
    <dbReference type="NCBI Taxonomy" id="1849069"/>
    <lineage>
        <taxon>Archaea</taxon>
        <taxon>Methanobacteriati</taxon>
        <taxon>Methanobacteriota</taxon>
        <taxon>Stenosarchaea group</taxon>
        <taxon>Halobacteria</taxon>
        <taxon>Halobacteriales</taxon>
        <taxon>Natrialbaceae</taxon>
        <taxon>Saliphagus</taxon>
    </lineage>
</organism>
<dbReference type="InterPro" id="IPR049838">
    <property type="entry name" value="XacA-like"/>
</dbReference>
<evidence type="ECO:0000259" key="2">
    <source>
        <dbReference type="Pfam" id="PF22725"/>
    </source>
</evidence>
<dbReference type="InterPro" id="IPR051450">
    <property type="entry name" value="Gfo/Idh/MocA_Oxidoreductases"/>
</dbReference>
<dbReference type="Pfam" id="PF22725">
    <property type="entry name" value="GFO_IDH_MocA_C3"/>
    <property type="match status" value="1"/>
</dbReference>
<dbReference type="NCBIfam" id="NF041392">
    <property type="entry name" value="XylDh_Gfo6_Halo"/>
    <property type="match status" value="1"/>
</dbReference>
<dbReference type="SUPFAM" id="SSF51735">
    <property type="entry name" value="NAD(P)-binding Rossmann-fold domains"/>
    <property type="match status" value="1"/>
</dbReference>
<keyword evidence="3" id="KW-0560">Oxidoreductase</keyword>
<dbReference type="PRINTS" id="PR01775">
    <property type="entry name" value="GLFROXRDTASE"/>
</dbReference>
<gene>
    <name evidence="3" type="primary">gfo6</name>
    <name evidence="3" type="ORF">ACFPFO_15890</name>
</gene>
<keyword evidence="4" id="KW-1185">Reference proteome</keyword>
<dbReference type="AlphaFoldDB" id="A0ABD5QHY5"/>
<dbReference type="Proteomes" id="UP001595925">
    <property type="component" value="Unassembled WGS sequence"/>
</dbReference>
<dbReference type="InterPro" id="IPR008354">
    <property type="entry name" value="Glc-Fru_OxRdtase_bac"/>
</dbReference>
<accession>A0ABD5QHY5</accession>
<dbReference type="RefSeq" id="WP_263623804.1">
    <property type="nucleotide sequence ID" value="NZ_JAIVEF010000043.1"/>
</dbReference>
<dbReference type="Gene3D" id="3.40.50.720">
    <property type="entry name" value="NAD(P)-binding Rossmann-like Domain"/>
    <property type="match status" value="1"/>
</dbReference>
<dbReference type="EMBL" id="JBHSJG010000042">
    <property type="protein sequence ID" value="MFC4989219.1"/>
    <property type="molecule type" value="Genomic_DNA"/>
</dbReference>
<dbReference type="SUPFAM" id="SSF55347">
    <property type="entry name" value="Glyceraldehyde-3-phosphate dehydrogenase-like, C-terminal domain"/>
    <property type="match status" value="1"/>
</dbReference>